<dbReference type="AlphaFoldDB" id="A0A9P8G4T4"/>
<keyword evidence="2" id="KW-1185">Reference proteome</keyword>
<organism evidence="1 2">
    <name type="scientific">Aureobasidium melanogenum</name>
    <name type="common">Aureobasidium pullulans var. melanogenum</name>
    <dbReference type="NCBI Taxonomy" id="46634"/>
    <lineage>
        <taxon>Eukaryota</taxon>
        <taxon>Fungi</taxon>
        <taxon>Dikarya</taxon>
        <taxon>Ascomycota</taxon>
        <taxon>Pezizomycotina</taxon>
        <taxon>Dothideomycetes</taxon>
        <taxon>Dothideomycetidae</taxon>
        <taxon>Dothideales</taxon>
        <taxon>Saccotheciaceae</taxon>
        <taxon>Aureobasidium</taxon>
    </lineage>
</organism>
<accession>A0A9P8G4T4</accession>
<reference evidence="1" key="2">
    <citation type="submission" date="2021-08" db="EMBL/GenBank/DDBJ databases">
        <authorList>
            <person name="Gostincar C."/>
            <person name="Sun X."/>
            <person name="Song Z."/>
            <person name="Gunde-Cimerman N."/>
        </authorList>
    </citation>
    <scope>NUCLEOTIDE SEQUENCE</scope>
    <source>
        <strain evidence="1">EXF-9298</strain>
    </source>
</reference>
<evidence type="ECO:0000313" key="2">
    <source>
        <dbReference type="Proteomes" id="UP000729357"/>
    </source>
</evidence>
<reference evidence="1" key="1">
    <citation type="journal article" date="2021" name="J Fungi (Basel)">
        <title>Virulence traits and population genomics of the black yeast Aureobasidium melanogenum.</title>
        <authorList>
            <person name="Cernosa A."/>
            <person name="Sun X."/>
            <person name="Gostincar C."/>
            <person name="Fang C."/>
            <person name="Gunde-Cimerman N."/>
            <person name="Song Z."/>
        </authorList>
    </citation>
    <scope>NUCLEOTIDE SEQUENCE</scope>
    <source>
        <strain evidence="1">EXF-9298</strain>
    </source>
</reference>
<evidence type="ECO:0000313" key="1">
    <source>
        <dbReference type="EMBL" id="KAG9990991.1"/>
    </source>
</evidence>
<proteinExistence type="predicted"/>
<sequence>MSSFLLFCISQVPLPTIDALLQTPRHNFFSLIRDSNQSTLDLFCTPPPVSDFVSDFSDREQIREFITKNLPEALSGSDLEPCQYALLDEHSAANQTVVLAHSYSSLQMRDPETMTEDELEAWDAECEEHEGEPDDSWREWRVSFKDAERLSTILCFEDDSTIKLYNDDFVATHTDSEGIFQLESAYRAMAEADDSDED</sequence>
<comment type="caution">
    <text evidence="1">The sequence shown here is derived from an EMBL/GenBank/DDBJ whole genome shotgun (WGS) entry which is preliminary data.</text>
</comment>
<gene>
    <name evidence="1" type="ORF">KCU98_g711</name>
</gene>
<protein>
    <submittedName>
        <fullName evidence="1">Uncharacterized protein</fullName>
    </submittedName>
</protein>
<feature type="non-terminal residue" evidence="1">
    <location>
        <position position="198"/>
    </location>
</feature>
<dbReference type="Proteomes" id="UP000729357">
    <property type="component" value="Unassembled WGS sequence"/>
</dbReference>
<dbReference type="EMBL" id="JAHFXS010000009">
    <property type="protein sequence ID" value="KAG9990991.1"/>
    <property type="molecule type" value="Genomic_DNA"/>
</dbReference>
<name>A0A9P8G4T4_AURME</name>